<keyword evidence="6" id="KW-1185">Reference proteome</keyword>
<evidence type="ECO:0000259" key="4">
    <source>
        <dbReference type="PROSITE" id="PS50977"/>
    </source>
</evidence>
<evidence type="ECO:0000256" key="1">
    <source>
        <dbReference type="ARBA" id="ARBA00023125"/>
    </source>
</evidence>
<evidence type="ECO:0000313" key="5">
    <source>
        <dbReference type="EMBL" id="MEU8138872.1"/>
    </source>
</evidence>
<dbReference type="SUPFAM" id="SSF46689">
    <property type="entry name" value="Homeodomain-like"/>
    <property type="match status" value="1"/>
</dbReference>
<dbReference type="PANTHER" id="PTHR30055">
    <property type="entry name" value="HTH-TYPE TRANSCRIPTIONAL REGULATOR RUTR"/>
    <property type="match status" value="1"/>
</dbReference>
<dbReference type="InterPro" id="IPR045823">
    <property type="entry name" value="TetR_C_32"/>
</dbReference>
<feature type="DNA-binding region" description="H-T-H motif" evidence="2">
    <location>
        <begin position="73"/>
        <end position="92"/>
    </location>
</feature>
<dbReference type="Proteomes" id="UP001551482">
    <property type="component" value="Unassembled WGS sequence"/>
</dbReference>
<organism evidence="5 6">
    <name type="scientific">Streptodolium elevatio</name>
    <dbReference type="NCBI Taxonomy" id="3157996"/>
    <lineage>
        <taxon>Bacteria</taxon>
        <taxon>Bacillati</taxon>
        <taxon>Actinomycetota</taxon>
        <taxon>Actinomycetes</taxon>
        <taxon>Kitasatosporales</taxon>
        <taxon>Streptomycetaceae</taxon>
        <taxon>Streptodolium</taxon>
    </lineage>
</organism>
<feature type="region of interest" description="Disordered" evidence="3">
    <location>
        <begin position="244"/>
        <end position="265"/>
    </location>
</feature>
<proteinExistence type="predicted"/>
<dbReference type="InterPro" id="IPR023772">
    <property type="entry name" value="DNA-bd_HTH_TetR-type_CS"/>
</dbReference>
<evidence type="ECO:0000256" key="3">
    <source>
        <dbReference type="SAM" id="MobiDB-lite"/>
    </source>
</evidence>
<feature type="domain" description="HTH tetR-type" evidence="4">
    <location>
        <begin position="51"/>
        <end position="110"/>
    </location>
</feature>
<evidence type="ECO:0000256" key="2">
    <source>
        <dbReference type="PROSITE-ProRule" id="PRU00335"/>
    </source>
</evidence>
<dbReference type="InterPro" id="IPR036271">
    <property type="entry name" value="Tet_transcr_reg_TetR-rel_C_sf"/>
</dbReference>
<sequence>MTHNEAATGSAAGTGTGRGTGTGTTHGTAVGATGAAASRSAATGPASGRSALRRLELLDAADRVVMRDGPDASMNTIAAEAGITKPILYRHFGDKDGLYRALAERHTEELALAIRAAVDPGRSDNPRARVQATIDTYLAHIEANPQVYRFLLHRAGAESADVHGHVTAYQRRVGEELARSFDPVGATGVLARAWAHGIVGMVQACGDWWLDERPCERAELTVYLTELLWGALPTALAAAAEAGEAATGAGTATDNGADAETADRQ</sequence>
<name>A0ABV3DSZ0_9ACTN</name>
<dbReference type="Pfam" id="PF19344">
    <property type="entry name" value="TetR_C_32"/>
    <property type="match status" value="1"/>
</dbReference>
<dbReference type="SUPFAM" id="SSF48498">
    <property type="entry name" value="Tetracyclin repressor-like, C-terminal domain"/>
    <property type="match status" value="1"/>
</dbReference>
<feature type="compositionally biased region" description="Low complexity" evidence="3">
    <location>
        <begin position="25"/>
        <end position="48"/>
    </location>
</feature>
<accession>A0ABV3DSZ0</accession>
<protein>
    <submittedName>
        <fullName evidence="5">TetR family transcriptional regulator</fullName>
    </submittedName>
</protein>
<dbReference type="PROSITE" id="PS01081">
    <property type="entry name" value="HTH_TETR_1"/>
    <property type="match status" value="1"/>
</dbReference>
<dbReference type="InterPro" id="IPR009057">
    <property type="entry name" value="Homeodomain-like_sf"/>
</dbReference>
<gene>
    <name evidence="5" type="ORF">AB0C36_35900</name>
</gene>
<dbReference type="InterPro" id="IPR001647">
    <property type="entry name" value="HTH_TetR"/>
</dbReference>
<comment type="caution">
    <text evidence="5">The sequence shown here is derived from an EMBL/GenBank/DDBJ whole genome shotgun (WGS) entry which is preliminary data.</text>
</comment>
<dbReference type="Gene3D" id="1.10.357.10">
    <property type="entry name" value="Tetracycline Repressor, domain 2"/>
    <property type="match status" value="1"/>
</dbReference>
<keyword evidence="1 2" id="KW-0238">DNA-binding</keyword>
<feature type="region of interest" description="Disordered" evidence="3">
    <location>
        <begin position="1"/>
        <end position="48"/>
    </location>
</feature>
<dbReference type="PRINTS" id="PR00455">
    <property type="entry name" value="HTHTETR"/>
</dbReference>
<dbReference type="RefSeq" id="WP_358362614.1">
    <property type="nucleotide sequence ID" value="NZ_JBEZFP010000143.1"/>
</dbReference>
<feature type="compositionally biased region" description="Low complexity" evidence="3">
    <location>
        <begin position="244"/>
        <end position="259"/>
    </location>
</feature>
<dbReference type="EMBL" id="JBEZFP010000143">
    <property type="protein sequence ID" value="MEU8138872.1"/>
    <property type="molecule type" value="Genomic_DNA"/>
</dbReference>
<dbReference type="InterPro" id="IPR050109">
    <property type="entry name" value="HTH-type_TetR-like_transc_reg"/>
</dbReference>
<feature type="compositionally biased region" description="Gly residues" evidence="3">
    <location>
        <begin position="12"/>
        <end position="24"/>
    </location>
</feature>
<reference evidence="5 6" key="1">
    <citation type="submission" date="2024-06" db="EMBL/GenBank/DDBJ databases">
        <title>The Natural Products Discovery Center: Release of the First 8490 Sequenced Strains for Exploring Actinobacteria Biosynthetic Diversity.</title>
        <authorList>
            <person name="Kalkreuter E."/>
            <person name="Kautsar S.A."/>
            <person name="Yang D."/>
            <person name="Bader C.D."/>
            <person name="Teijaro C.N."/>
            <person name="Fluegel L."/>
            <person name="Davis C.M."/>
            <person name="Simpson J.R."/>
            <person name="Lauterbach L."/>
            <person name="Steele A.D."/>
            <person name="Gui C."/>
            <person name="Meng S."/>
            <person name="Li G."/>
            <person name="Viehrig K."/>
            <person name="Ye F."/>
            <person name="Su P."/>
            <person name="Kiefer A.F."/>
            <person name="Nichols A."/>
            <person name="Cepeda A.J."/>
            <person name="Yan W."/>
            <person name="Fan B."/>
            <person name="Jiang Y."/>
            <person name="Adhikari A."/>
            <person name="Zheng C.-J."/>
            <person name="Schuster L."/>
            <person name="Cowan T.M."/>
            <person name="Smanski M.J."/>
            <person name="Chevrette M.G."/>
            <person name="De Carvalho L.P.S."/>
            <person name="Shen B."/>
        </authorList>
    </citation>
    <scope>NUCLEOTIDE SEQUENCE [LARGE SCALE GENOMIC DNA]</scope>
    <source>
        <strain evidence="5 6">NPDC048946</strain>
    </source>
</reference>
<feature type="compositionally biased region" description="Low complexity" evidence="3">
    <location>
        <begin position="1"/>
        <end position="11"/>
    </location>
</feature>
<evidence type="ECO:0000313" key="6">
    <source>
        <dbReference type="Proteomes" id="UP001551482"/>
    </source>
</evidence>
<dbReference type="PANTHER" id="PTHR30055:SF227">
    <property type="entry name" value="TRANSCRIPTIONAL REGULATORY PROTEIN (PROBABLY TETR-FAMILY)-RELATED"/>
    <property type="match status" value="1"/>
</dbReference>
<dbReference type="PROSITE" id="PS50977">
    <property type="entry name" value="HTH_TETR_2"/>
    <property type="match status" value="1"/>
</dbReference>
<dbReference type="Pfam" id="PF00440">
    <property type="entry name" value="TetR_N"/>
    <property type="match status" value="1"/>
</dbReference>